<evidence type="ECO:0000259" key="12">
    <source>
        <dbReference type="Pfam" id="PF12019"/>
    </source>
</evidence>
<evidence type="ECO:0000256" key="7">
    <source>
        <dbReference type="ARBA" id="ARBA00022989"/>
    </source>
</evidence>
<name>A0A840RRG7_9BURK</name>
<evidence type="ECO:0000256" key="4">
    <source>
        <dbReference type="ARBA" id="ARBA00022481"/>
    </source>
</evidence>
<feature type="transmembrane region" description="Helical" evidence="11">
    <location>
        <begin position="20"/>
        <end position="41"/>
    </location>
</feature>
<dbReference type="NCBIfam" id="TIGR02532">
    <property type="entry name" value="IV_pilin_GFxxxE"/>
    <property type="match status" value="1"/>
</dbReference>
<protein>
    <recommendedName>
        <fullName evidence="2">Type II secretion system protein H</fullName>
    </recommendedName>
    <alternativeName>
        <fullName evidence="10">General secretion pathway protein H</fullName>
    </alternativeName>
</protein>
<keyword evidence="6 11" id="KW-0812">Transmembrane</keyword>
<dbReference type="AlphaFoldDB" id="A0A840RRG7"/>
<evidence type="ECO:0000256" key="2">
    <source>
        <dbReference type="ARBA" id="ARBA00021549"/>
    </source>
</evidence>
<dbReference type="Pfam" id="PF12019">
    <property type="entry name" value="GspH"/>
    <property type="match status" value="1"/>
</dbReference>
<proteinExistence type="inferred from homology"/>
<evidence type="ECO:0000256" key="11">
    <source>
        <dbReference type="SAM" id="Phobius"/>
    </source>
</evidence>
<organism evidence="13 14">
    <name type="scientific">Glaciimonas immobilis</name>
    <dbReference type="NCBI Taxonomy" id="728004"/>
    <lineage>
        <taxon>Bacteria</taxon>
        <taxon>Pseudomonadati</taxon>
        <taxon>Pseudomonadota</taxon>
        <taxon>Betaproteobacteria</taxon>
        <taxon>Burkholderiales</taxon>
        <taxon>Oxalobacteraceae</taxon>
        <taxon>Glaciimonas</taxon>
    </lineage>
</organism>
<evidence type="ECO:0000256" key="9">
    <source>
        <dbReference type="ARBA" id="ARBA00025772"/>
    </source>
</evidence>
<dbReference type="Proteomes" id="UP000571084">
    <property type="component" value="Unassembled WGS sequence"/>
</dbReference>
<keyword evidence="8 11" id="KW-0472">Membrane</keyword>
<comment type="subcellular location">
    <subcellularLocation>
        <location evidence="1">Cell inner membrane</location>
        <topology evidence="1">Single-pass membrane protein</topology>
    </subcellularLocation>
</comment>
<dbReference type="SUPFAM" id="SSF54523">
    <property type="entry name" value="Pili subunits"/>
    <property type="match status" value="1"/>
</dbReference>
<comment type="caution">
    <text evidence="13">The sequence shown here is derived from an EMBL/GenBank/DDBJ whole genome shotgun (WGS) entry which is preliminary data.</text>
</comment>
<dbReference type="Pfam" id="PF07963">
    <property type="entry name" value="N_methyl"/>
    <property type="match status" value="1"/>
</dbReference>
<dbReference type="GO" id="GO:0015627">
    <property type="term" value="C:type II protein secretion system complex"/>
    <property type="evidence" value="ECO:0007669"/>
    <property type="project" value="InterPro"/>
</dbReference>
<evidence type="ECO:0000256" key="10">
    <source>
        <dbReference type="ARBA" id="ARBA00030775"/>
    </source>
</evidence>
<dbReference type="GO" id="GO:0015628">
    <property type="term" value="P:protein secretion by the type II secretion system"/>
    <property type="evidence" value="ECO:0007669"/>
    <property type="project" value="InterPro"/>
</dbReference>
<gene>
    <name evidence="13" type="ORF">HNR39_001393</name>
</gene>
<keyword evidence="4" id="KW-0488">Methylation</keyword>
<dbReference type="RefSeq" id="WP_168054770.1">
    <property type="nucleotide sequence ID" value="NZ_JAAOZT010000006.1"/>
</dbReference>
<reference evidence="13 14" key="1">
    <citation type="submission" date="2020-08" db="EMBL/GenBank/DDBJ databases">
        <title>Genomic Encyclopedia of Type Strains, Phase IV (KMG-IV): sequencing the most valuable type-strain genomes for metagenomic binning, comparative biology and taxonomic classification.</title>
        <authorList>
            <person name="Goeker M."/>
        </authorList>
    </citation>
    <scope>NUCLEOTIDE SEQUENCE [LARGE SCALE GENOMIC DNA]</scope>
    <source>
        <strain evidence="13 14">DSM 23240</strain>
    </source>
</reference>
<dbReference type="InterPro" id="IPR022346">
    <property type="entry name" value="T2SS_GspH"/>
</dbReference>
<sequence>MCNPANFKQIQNIHARAFTLIELLVTISIVATLLAIAVPSFREFVSGQRIKTASYDIFYTLTYMRSEAIKRNNDVTLTPATGGWQNGWTVTVGTTTLSQHEAFPGLTITGPANNLIYSGNGHLKTAVNPFGISSSASTSLAPRCVSINLSGLPNSKTGSC</sequence>
<evidence type="ECO:0000256" key="1">
    <source>
        <dbReference type="ARBA" id="ARBA00004377"/>
    </source>
</evidence>
<evidence type="ECO:0000256" key="8">
    <source>
        <dbReference type="ARBA" id="ARBA00023136"/>
    </source>
</evidence>
<keyword evidence="7 11" id="KW-1133">Transmembrane helix</keyword>
<dbReference type="EMBL" id="JACHHQ010000002">
    <property type="protein sequence ID" value="MBB5199566.1"/>
    <property type="molecule type" value="Genomic_DNA"/>
</dbReference>
<dbReference type="GO" id="GO:0005886">
    <property type="term" value="C:plasma membrane"/>
    <property type="evidence" value="ECO:0007669"/>
    <property type="project" value="UniProtKB-SubCell"/>
</dbReference>
<evidence type="ECO:0000256" key="6">
    <source>
        <dbReference type="ARBA" id="ARBA00022692"/>
    </source>
</evidence>
<accession>A0A840RRG7</accession>
<evidence type="ECO:0000256" key="3">
    <source>
        <dbReference type="ARBA" id="ARBA00022475"/>
    </source>
</evidence>
<dbReference type="InterPro" id="IPR012902">
    <property type="entry name" value="N_methyl_site"/>
</dbReference>
<keyword evidence="14" id="KW-1185">Reference proteome</keyword>
<feature type="domain" description="General secretion pathway GspH" evidence="12">
    <location>
        <begin position="60"/>
        <end position="151"/>
    </location>
</feature>
<evidence type="ECO:0000313" key="14">
    <source>
        <dbReference type="Proteomes" id="UP000571084"/>
    </source>
</evidence>
<keyword evidence="3" id="KW-1003">Cell membrane</keyword>
<evidence type="ECO:0000313" key="13">
    <source>
        <dbReference type="EMBL" id="MBB5199566.1"/>
    </source>
</evidence>
<dbReference type="InterPro" id="IPR045584">
    <property type="entry name" value="Pilin-like"/>
</dbReference>
<keyword evidence="5" id="KW-0997">Cell inner membrane</keyword>
<evidence type="ECO:0000256" key="5">
    <source>
        <dbReference type="ARBA" id="ARBA00022519"/>
    </source>
</evidence>
<comment type="similarity">
    <text evidence="9">Belongs to the GSP H family.</text>
</comment>
<dbReference type="Gene3D" id="3.55.40.10">
    <property type="entry name" value="minor pseudopilin epsh domain"/>
    <property type="match status" value="1"/>
</dbReference>